<sequence>MSKHPPLLEIVNIPWRDFLFSDIHKSEIELFRKHERTYLTVQTTFVKHLEAILDRRLRRKKKLVEITMSKVSPDFKGVPGF</sequence>
<protein>
    <submittedName>
        <fullName evidence="1">Uncharacterized protein</fullName>
    </submittedName>
</protein>
<reference evidence="1 2" key="2">
    <citation type="submission" date="2012-02" db="EMBL/GenBank/DDBJ databases">
        <title>Improved High-Quality Draft sequence of Desulfobacter postgatei 2ac9.</title>
        <authorList>
            <consortium name="US DOE Joint Genome Institute"/>
            <person name="Lucas S."/>
            <person name="Han J."/>
            <person name="Lapidus A."/>
            <person name="Cheng J.-F."/>
            <person name="Goodwin L."/>
            <person name="Pitluck S."/>
            <person name="Peters L."/>
            <person name="Ovchinnikova G."/>
            <person name="Held B."/>
            <person name="Detter J.C."/>
            <person name="Han C."/>
            <person name="Tapia R."/>
            <person name="Land M."/>
            <person name="Hauser L."/>
            <person name="Kyrpides N."/>
            <person name="Ivanova N."/>
            <person name="Pagani I."/>
            <person name="Orellana R."/>
            <person name="Lovley D."/>
            <person name="Woyke T."/>
        </authorList>
    </citation>
    <scope>NUCLEOTIDE SEQUENCE [LARGE SCALE GENOMIC DNA]</scope>
    <source>
        <strain evidence="1 2">2ac9</strain>
    </source>
</reference>
<dbReference type="HOGENOM" id="CLU_2568300_0_0_7"/>
<name>I5AXV8_9BACT</name>
<dbReference type="Proteomes" id="UP000005778">
    <property type="component" value="Chromosome"/>
</dbReference>
<dbReference type="EMBL" id="CM001488">
    <property type="protein sequence ID" value="EIM62071.1"/>
    <property type="molecule type" value="Genomic_DNA"/>
</dbReference>
<evidence type="ECO:0000313" key="2">
    <source>
        <dbReference type="Proteomes" id="UP000005778"/>
    </source>
</evidence>
<keyword evidence="2" id="KW-1185">Reference proteome</keyword>
<reference evidence="1 2" key="1">
    <citation type="submission" date="2011-09" db="EMBL/GenBank/DDBJ databases">
        <authorList>
            <consortium name="US DOE Joint Genome Institute (JGI-PGF)"/>
            <person name="Lucas S."/>
            <person name="Han J."/>
            <person name="Lapidus A."/>
            <person name="Cheng J.-F."/>
            <person name="Goodwin L."/>
            <person name="Pitluck S."/>
            <person name="Peters L."/>
            <person name="Land M.L."/>
            <person name="Hauser L."/>
            <person name="Orellana R."/>
            <person name="Lovley D."/>
            <person name="Woyke T.J."/>
        </authorList>
    </citation>
    <scope>NUCLEOTIDE SEQUENCE [LARGE SCALE GENOMIC DNA]</scope>
    <source>
        <strain evidence="1 2">2ac9</strain>
    </source>
</reference>
<dbReference type="AlphaFoldDB" id="I5AXV8"/>
<proteinExistence type="predicted"/>
<organism evidence="1 2">
    <name type="scientific">Desulfobacter postgatei 2ac9</name>
    <dbReference type="NCBI Taxonomy" id="879212"/>
    <lineage>
        <taxon>Bacteria</taxon>
        <taxon>Pseudomonadati</taxon>
        <taxon>Thermodesulfobacteriota</taxon>
        <taxon>Desulfobacteria</taxon>
        <taxon>Desulfobacterales</taxon>
        <taxon>Desulfobacteraceae</taxon>
        <taxon>Desulfobacter</taxon>
    </lineage>
</organism>
<dbReference type="STRING" id="879212.DespoDRAFT_00003"/>
<evidence type="ECO:0000313" key="1">
    <source>
        <dbReference type="EMBL" id="EIM62071.1"/>
    </source>
</evidence>
<accession>I5AXV8</accession>
<gene>
    <name evidence="1" type="ORF">DespoDRAFT_00003</name>
</gene>